<proteinExistence type="predicted"/>
<evidence type="ECO:0000313" key="3">
    <source>
        <dbReference type="Proteomes" id="UP000199481"/>
    </source>
</evidence>
<keyword evidence="3" id="KW-1185">Reference proteome</keyword>
<dbReference type="OrthoDB" id="9883325at2"/>
<keyword evidence="1" id="KW-0812">Transmembrane</keyword>
<keyword evidence="1" id="KW-0472">Membrane</keyword>
<reference evidence="3" key="1">
    <citation type="submission" date="2016-10" db="EMBL/GenBank/DDBJ databases">
        <authorList>
            <person name="Varghese N."/>
            <person name="Submissions S."/>
        </authorList>
    </citation>
    <scope>NUCLEOTIDE SEQUENCE [LARGE SCALE GENOMIC DNA]</scope>
    <source>
        <strain evidence="3">MPL-11</strain>
    </source>
</reference>
<accession>A0A1H1B687</accession>
<sequence>MNIQKIIALVILLSGIILLFYGFIESNQISLITGIALIVITILDYMKLKNRKK</sequence>
<dbReference type="Proteomes" id="UP000199481">
    <property type="component" value="Unassembled WGS sequence"/>
</dbReference>
<keyword evidence="1" id="KW-1133">Transmembrane helix</keyword>
<dbReference type="AlphaFoldDB" id="A0A1H1B687"/>
<dbReference type="EMBL" id="FNJW01000008">
    <property type="protein sequence ID" value="SDQ47271.1"/>
    <property type="molecule type" value="Genomic_DNA"/>
</dbReference>
<dbReference type="RefSeq" id="WP_035021740.1">
    <property type="nucleotide sequence ID" value="NZ_CP084916.1"/>
</dbReference>
<feature type="transmembrane region" description="Helical" evidence="1">
    <location>
        <begin position="7"/>
        <end position="23"/>
    </location>
</feature>
<name>A0A1H1B687_9LACT</name>
<evidence type="ECO:0000256" key="1">
    <source>
        <dbReference type="SAM" id="Phobius"/>
    </source>
</evidence>
<gene>
    <name evidence="2" type="ORF">SAMN04487752_2440</name>
</gene>
<organism evidence="2 3">
    <name type="scientific">Carnobacterium viridans</name>
    <dbReference type="NCBI Taxonomy" id="174587"/>
    <lineage>
        <taxon>Bacteria</taxon>
        <taxon>Bacillati</taxon>
        <taxon>Bacillota</taxon>
        <taxon>Bacilli</taxon>
        <taxon>Lactobacillales</taxon>
        <taxon>Carnobacteriaceae</taxon>
        <taxon>Carnobacterium</taxon>
    </lineage>
</organism>
<evidence type="ECO:0000313" key="2">
    <source>
        <dbReference type="EMBL" id="SDQ47271.1"/>
    </source>
</evidence>
<feature type="transmembrane region" description="Helical" evidence="1">
    <location>
        <begin position="29"/>
        <end position="46"/>
    </location>
</feature>
<protein>
    <submittedName>
        <fullName evidence="2">Uncharacterized protein</fullName>
    </submittedName>
</protein>